<gene>
    <name evidence="3" type="ORF">UFOVP262_17</name>
    <name evidence="2" type="ORF">UFOVP90_23</name>
</gene>
<proteinExistence type="predicted"/>
<dbReference type="GO" id="GO:0032259">
    <property type="term" value="P:methylation"/>
    <property type="evidence" value="ECO:0007669"/>
    <property type="project" value="UniProtKB-KW"/>
</dbReference>
<keyword evidence="2" id="KW-0808">Transferase</keyword>
<organism evidence="2">
    <name type="scientific">uncultured Caudovirales phage</name>
    <dbReference type="NCBI Taxonomy" id="2100421"/>
    <lineage>
        <taxon>Viruses</taxon>
        <taxon>Duplodnaviria</taxon>
        <taxon>Heunggongvirae</taxon>
        <taxon>Uroviricota</taxon>
        <taxon>Caudoviricetes</taxon>
        <taxon>Peduoviridae</taxon>
        <taxon>Maltschvirus</taxon>
        <taxon>Maltschvirus maltsch</taxon>
    </lineage>
</organism>
<name>A0A6J5L2E1_9CAUD</name>
<protein>
    <submittedName>
        <fullName evidence="2">UbiG 2-polyprenyl-3-methyl-5-hydroxy-6-metoxy-1,4-benzoquinol methylase</fullName>
    </submittedName>
</protein>
<feature type="domain" description="Methyltransferase type 12" evidence="1">
    <location>
        <begin position="77"/>
        <end position="160"/>
    </location>
</feature>
<accession>A0A6J5L2E1</accession>
<dbReference type="PANTHER" id="PTHR43861">
    <property type="entry name" value="TRANS-ACONITATE 2-METHYLTRANSFERASE-RELATED"/>
    <property type="match status" value="1"/>
</dbReference>
<dbReference type="InterPro" id="IPR029063">
    <property type="entry name" value="SAM-dependent_MTases_sf"/>
</dbReference>
<evidence type="ECO:0000313" key="2">
    <source>
        <dbReference type="EMBL" id="CAB4126680.1"/>
    </source>
</evidence>
<dbReference type="EMBL" id="LR796276">
    <property type="protein sequence ID" value="CAB4133769.1"/>
    <property type="molecule type" value="Genomic_DNA"/>
</dbReference>
<evidence type="ECO:0000259" key="1">
    <source>
        <dbReference type="Pfam" id="PF08242"/>
    </source>
</evidence>
<dbReference type="EMBL" id="LR796202">
    <property type="protein sequence ID" value="CAB4126680.1"/>
    <property type="molecule type" value="Genomic_DNA"/>
</dbReference>
<evidence type="ECO:0000313" key="3">
    <source>
        <dbReference type="EMBL" id="CAB4133769.1"/>
    </source>
</evidence>
<sequence length="226" mass="26503">MTIQNKTIYGLSIESQWNQILDIHCLKLAKEHHPDWYRWRLTNNYERAVFLKNDPVFPRESSRYIWANKNLLGTNVLEVGCSTGYGCQFLPNHITYLGLDYDPIIIDVAKEQDWHENAKFSCTDINEINLAQFDTIIAFEVIEHLNNGLELVDKLKSHCRRLLITVPWNEPPGFWGEHHKLHGLNESNFFGFEFNYIDQHGRITETVAPISQDNQFNLMIARWDRG</sequence>
<dbReference type="CDD" id="cd02440">
    <property type="entry name" value="AdoMet_MTases"/>
    <property type="match status" value="1"/>
</dbReference>
<dbReference type="SUPFAM" id="SSF53335">
    <property type="entry name" value="S-adenosyl-L-methionine-dependent methyltransferases"/>
    <property type="match status" value="1"/>
</dbReference>
<dbReference type="Pfam" id="PF08242">
    <property type="entry name" value="Methyltransf_12"/>
    <property type="match status" value="1"/>
</dbReference>
<dbReference type="InterPro" id="IPR013217">
    <property type="entry name" value="Methyltransf_12"/>
</dbReference>
<keyword evidence="2" id="KW-0489">Methyltransferase</keyword>
<dbReference type="GO" id="GO:0008168">
    <property type="term" value="F:methyltransferase activity"/>
    <property type="evidence" value="ECO:0007669"/>
    <property type="project" value="UniProtKB-KW"/>
</dbReference>
<reference evidence="2" key="1">
    <citation type="submission" date="2020-04" db="EMBL/GenBank/DDBJ databases">
        <authorList>
            <person name="Chiriac C."/>
            <person name="Salcher M."/>
            <person name="Ghai R."/>
            <person name="Kavagutti S V."/>
        </authorList>
    </citation>
    <scope>NUCLEOTIDE SEQUENCE</scope>
</reference>
<dbReference type="Gene3D" id="3.40.50.150">
    <property type="entry name" value="Vaccinia Virus protein VP39"/>
    <property type="match status" value="1"/>
</dbReference>
<dbReference type="PANTHER" id="PTHR43861:SF6">
    <property type="entry name" value="METHYLTRANSFERASE TYPE 11"/>
    <property type="match status" value="1"/>
</dbReference>